<keyword evidence="2" id="KW-0732">Signal</keyword>
<dbReference type="InterPro" id="IPR029058">
    <property type="entry name" value="AB_hydrolase_fold"/>
</dbReference>
<dbReference type="Proteomes" id="UP000001812">
    <property type="component" value="Chromosome I"/>
</dbReference>
<dbReference type="GO" id="GO:0019605">
    <property type="term" value="P:butyrate metabolic process"/>
    <property type="evidence" value="ECO:0007669"/>
    <property type="project" value="UniProtKB-UniRule"/>
</dbReference>
<comment type="catalytic activity">
    <reaction evidence="4">
        <text>(3R)-hydroxybutanoate dimer + H2O = 2 (R)-3-hydroxybutanoate + H(+)</text>
        <dbReference type="Rhea" id="RHEA:10172"/>
        <dbReference type="ChEBI" id="CHEBI:10979"/>
        <dbReference type="ChEBI" id="CHEBI:10983"/>
        <dbReference type="ChEBI" id="CHEBI:15377"/>
        <dbReference type="ChEBI" id="CHEBI:15378"/>
        <dbReference type="EC" id="3.1.1.22"/>
    </reaction>
</comment>
<organism evidence="6">
    <name type="scientific">Burkholderia pseudomallei 1710a</name>
    <dbReference type="NCBI Taxonomy" id="320371"/>
    <lineage>
        <taxon>Bacteria</taxon>
        <taxon>Pseudomonadati</taxon>
        <taxon>Pseudomonadota</taxon>
        <taxon>Betaproteobacteria</taxon>
        <taxon>Burkholderiales</taxon>
        <taxon>Burkholderiaceae</taxon>
        <taxon>Burkholderia</taxon>
        <taxon>pseudomallei group</taxon>
    </lineage>
</organism>
<keyword evidence="3 4" id="KW-0378">Hydrolase</keyword>
<accession>A0A0E1W3V4</accession>
<sequence>MTAMRGRRSDAARRARRPCLGAARAARRAGDSNPSGGLGATMTAIRGGSRRAPGLALALLGGVLLGACHGDENAQVNALPGFVSGSVRKTAYDGASDDLLTAGLGKTGLGSDTRPGFANPAQPSAAELRRLAIYSNYRALVDITPNGGYGRFWGPNVDLAGNDTLGEGKIAGTEYLAYSDDGSGRKNVTLLVQVPASFDPANPCIVTATASGSRGVYGAIAAAGEWGLKRGCAVAYNDKGGGNGAHEIGTGVVTLIDGTLATASSAGSSSLFTASESSSTLAAFNSAFPNRYAYKHAHSQQNPEQDWGRVTLQAVEFAYWALNEQFGPVVDGTRHGIRYRPGDITTIAASVSNGGGSALAAAEQDTRGWITAVVVGEPQINVRMTPGVTVEQGGAPVPSFGRPLADYATLANLLQPCAAAAVAATGAPYLSALPMGVTQSIRTQRCATLAAAGLVSGADTASQASDALAQLHAAGYLADSDLLQAPMWDSQAMPAIAVTYANAYTRSRVTDNLCNFSFATTNPVTGAVAAPAVSPMTNLFGAGNGVPPTNGINLVFNGASGGVDHRLATPDASFAGAFCLRQLWTANQLGIGTNVDAVRVAANLQHKPAIIVHGRSDALVPVNHASRAYVAQNSATEGRASQLSFYEVTNGQHFDAFLSVPGFDTRFVPVHYYDEQALNLMWNHLKSGAPLPPSQVIRTVPRGGVPGAAPALSTANLPPIVQSPGANAIAVNAGVIDVPL</sequence>
<evidence type="ECO:0008006" key="7">
    <source>
        <dbReference type="Google" id="ProtNLM"/>
    </source>
</evidence>
<feature type="active site" description="Charge relay system" evidence="4">
    <location>
        <position position="352"/>
    </location>
</feature>
<dbReference type="EMBL" id="CM000832">
    <property type="protein sequence ID" value="EET06966.1"/>
    <property type="molecule type" value="Genomic_DNA"/>
</dbReference>
<protein>
    <recommendedName>
        <fullName evidence="7">Hydroxybutyrate-dimer hydrolase</fullName>
    </recommendedName>
</protein>
<comment type="function">
    <text evidence="4">Participates in the degradation of poly-3-hydroxybutyrate (PHB). It works downstream of poly(3-hydroxybutyrate) depolymerase, hydrolyzing D(-)-3-hydroxybutyrate oligomers of various length (3HB-oligomers) into 3HB-monomers.</text>
</comment>
<reference evidence="6" key="1">
    <citation type="submission" date="2009-05" db="EMBL/GenBank/DDBJ databases">
        <authorList>
            <person name="Harkins D.M."/>
            <person name="DeShazer D."/>
            <person name="Woods D.E."/>
            <person name="Brinkac L.M."/>
            <person name="Brown K.A."/>
            <person name="Hung G.C."/>
            <person name="Tuanyok A."/>
            <person name="Zhang B."/>
            <person name="Nierman W.C."/>
        </authorList>
    </citation>
    <scope>NUCLEOTIDE SEQUENCE [LARGE SCALE GENOMIC DNA]</scope>
    <source>
        <strain evidence="6">1710a</strain>
    </source>
</reference>
<gene>
    <name evidence="6" type="ORF">BURPS1710A_3676</name>
</gene>
<dbReference type="InterPro" id="IPR016582">
    <property type="entry name" value="OHBut_olig_hydro_put"/>
</dbReference>
<comment type="similarity">
    <text evidence="4">Belongs to the D-(-)-3-hydroxybutyrate oligomer hydrolase family.</text>
</comment>
<name>A0A0E1W3V4_BURPE</name>
<evidence type="ECO:0000256" key="1">
    <source>
        <dbReference type="ARBA" id="ARBA00022525"/>
    </source>
</evidence>
<dbReference type="GO" id="GO:0047989">
    <property type="term" value="F:hydroxybutyrate-dimer hydrolase activity"/>
    <property type="evidence" value="ECO:0007669"/>
    <property type="project" value="UniProtKB-UniRule"/>
</dbReference>
<evidence type="ECO:0000256" key="4">
    <source>
        <dbReference type="HAMAP-Rule" id="MF_01906"/>
    </source>
</evidence>
<dbReference type="UniPathway" id="UPA00863"/>
<dbReference type="PIRSF" id="PIRSF011409">
    <property type="entry name" value="HObutyrate_olig_hydrol"/>
    <property type="match status" value="1"/>
</dbReference>
<dbReference type="Pfam" id="PF10605">
    <property type="entry name" value="3HBOH"/>
    <property type="match status" value="1"/>
</dbReference>
<feature type="region of interest" description="Disordered" evidence="5">
    <location>
        <begin position="1"/>
        <end position="44"/>
    </location>
</feature>
<dbReference type="AlphaFoldDB" id="A0A0E1W3V4"/>
<proteinExistence type="inferred from homology"/>
<dbReference type="SUPFAM" id="SSF53474">
    <property type="entry name" value="alpha/beta-Hydrolases"/>
    <property type="match status" value="1"/>
</dbReference>
<dbReference type="HAMAP" id="MF_01906">
    <property type="entry name" value="3HBOH"/>
    <property type="match status" value="1"/>
</dbReference>
<evidence type="ECO:0000313" key="6">
    <source>
        <dbReference type="EMBL" id="EET06966.1"/>
    </source>
</evidence>
<dbReference type="GO" id="GO:0005615">
    <property type="term" value="C:extracellular space"/>
    <property type="evidence" value="ECO:0007669"/>
    <property type="project" value="InterPro"/>
</dbReference>
<evidence type="ECO:0000256" key="2">
    <source>
        <dbReference type="ARBA" id="ARBA00022729"/>
    </source>
</evidence>
<evidence type="ECO:0000256" key="5">
    <source>
        <dbReference type="SAM" id="MobiDB-lite"/>
    </source>
</evidence>
<evidence type="ECO:0000256" key="3">
    <source>
        <dbReference type="ARBA" id="ARBA00022801"/>
    </source>
</evidence>
<dbReference type="HOGENOM" id="CLU_420258_0_0_4"/>
<keyword evidence="1" id="KW-0964">Secreted</keyword>
<comment type="pathway">
    <text evidence="4">Lipid metabolism; butanoate metabolism.</text>
</comment>